<dbReference type="Proteomes" id="UP000235672">
    <property type="component" value="Unassembled WGS sequence"/>
</dbReference>
<dbReference type="AlphaFoldDB" id="A0A2J6PL89"/>
<feature type="non-terminal residue" evidence="1">
    <location>
        <position position="58"/>
    </location>
</feature>
<reference evidence="1 2" key="1">
    <citation type="submission" date="2016-05" db="EMBL/GenBank/DDBJ databases">
        <title>A degradative enzymes factory behind the ericoid mycorrhizal symbiosis.</title>
        <authorList>
            <consortium name="DOE Joint Genome Institute"/>
            <person name="Martino E."/>
            <person name="Morin E."/>
            <person name="Grelet G."/>
            <person name="Kuo A."/>
            <person name="Kohler A."/>
            <person name="Daghino S."/>
            <person name="Barry K."/>
            <person name="Choi C."/>
            <person name="Cichocki N."/>
            <person name="Clum A."/>
            <person name="Copeland A."/>
            <person name="Hainaut M."/>
            <person name="Haridas S."/>
            <person name="Labutti K."/>
            <person name="Lindquist E."/>
            <person name="Lipzen A."/>
            <person name="Khouja H.-R."/>
            <person name="Murat C."/>
            <person name="Ohm R."/>
            <person name="Olson A."/>
            <person name="Spatafora J."/>
            <person name="Veneault-Fourrey C."/>
            <person name="Henrissat B."/>
            <person name="Grigoriev I."/>
            <person name="Martin F."/>
            <person name="Perotto S."/>
        </authorList>
    </citation>
    <scope>NUCLEOTIDE SEQUENCE [LARGE SCALE GENOMIC DNA]</scope>
    <source>
        <strain evidence="1 2">UAMH 7357</strain>
    </source>
</reference>
<name>A0A2J6PL89_9HELO</name>
<evidence type="ECO:0000313" key="2">
    <source>
        <dbReference type="Proteomes" id="UP000235672"/>
    </source>
</evidence>
<protein>
    <submittedName>
        <fullName evidence="1">Uncharacterized protein</fullName>
    </submittedName>
</protein>
<feature type="non-terminal residue" evidence="1">
    <location>
        <position position="1"/>
    </location>
</feature>
<organism evidence="1 2">
    <name type="scientific">Hyaloscypha hepaticicola</name>
    <dbReference type="NCBI Taxonomy" id="2082293"/>
    <lineage>
        <taxon>Eukaryota</taxon>
        <taxon>Fungi</taxon>
        <taxon>Dikarya</taxon>
        <taxon>Ascomycota</taxon>
        <taxon>Pezizomycotina</taxon>
        <taxon>Leotiomycetes</taxon>
        <taxon>Helotiales</taxon>
        <taxon>Hyaloscyphaceae</taxon>
        <taxon>Hyaloscypha</taxon>
    </lineage>
</organism>
<keyword evidence="2" id="KW-1185">Reference proteome</keyword>
<evidence type="ECO:0000313" key="1">
    <source>
        <dbReference type="EMBL" id="PMD14769.1"/>
    </source>
</evidence>
<sequence>KAIKYWENIYSTFIQCTLTYISDRALVISGIIQIFAELTSNQYTTSLWKLYLYSGLLW</sequence>
<accession>A0A2J6PL89</accession>
<proteinExistence type="predicted"/>
<dbReference type="EMBL" id="KZ613519">
    <property type="protein sequence ID" value="PMD14769.1"/>
    <property type="molecule type" value="Genomic_DNA"/>
</dbReference>
<gene>
    <name evidence="1" type="ORF">NA56DRAFT_525834</name>
</gene>